<evidence type="ECO:0000313" key="3">
    <source>
        <dbReference type="EMBL" id="AEA23875.1"/>
    </source>
</evidence>
<dbReference type="AlphaFoldDB" id="F4CXZ0"/>
<feature type="region of interest" description="Disordered" evidence="1">
    <location>
        <begin position="40"/>
        <end position="78"/>
    </location>
</feature>
<dbReference type="RefSeq" id="WP_013673807.1">
    <property type="nucleotide sequence ID" value="NC_015312.1"/>
</dbReference>
<dbReference type="STRING" id="675635.Psed_1639"/>
<gene>
    <name evidence="3" type="ordered locus">Psed_1639</name>
</gene>
<evidence type="ECO:0000256" key="1">
    <source>
        <dbReference type="SAM" id="MobiDB-lite"/>
    </source>
</evidence>
<reference evidence="3 4" key="1">
    <citation type="journal article" date="2011" name="J. Bacteriol.">
        <title>Genome sequence of the 1,4-dioxane-degrading Pseudonocardia dioxanivorans strain CB1190.</title>
        <authorList>
            <person name="Sales C.M."/>
            <person name="Mahendra S."/>
            <person name="Grostern A."/>
            <person name="Parales R.E."/>
            <person name="Goodwin L.A."/>
            <person name="Woyke T."/>
            <person name="Nolan M."/>
            <person name="Lapidus A."/>
            <person name="Chertkov O."/>
            <person name="Ovchinnikova G."/>
            <person name="Sczyrba A."/>
            <person name="Alvarez-Cohen L."/>
        </authorList>
    </citation>
    <scope>NUCLEOTIDE SEQUENCE [LARGE SCALE GENOMIC DNA]</scope>
    <source>
        <strain evidence="4">ATCC 55486 / DSM 44775 / JCM 13855 / CB1190</strain>
    </source>
</reference>
<evidence type="ECO:0000313" key="4">
    <source>
        <dbReference type="Proteomes" id="UP000007809"/>
    </source>
</evidence>
<keyword evidence="2" id="KW-0732">Signal</keyword>
<proteinExistence type="predicted"/>
<feature type="chain" id="PRO_5003308030" description="Secreted protein" evidence="2">
    <location>
        <begin position="31"/>
        <end position="107"/>
    </location>
</feature>
<dbReference type="KEGG" id="pdx:Psed_1639"/>
<feature type="signal peptide" evidence="2">
    <location>
        <begin position="1"/>
        <end position="30"/>
    </location>
</feature>
<keyword evidence="4" id="KW-1185">Reference proteome</keyword>
<evidence type="ECO:0008006" key="5">
    <source>
        <dbReference type="Google" id="ProtNLM"/>
    </source>
</evidence>
<organism evidence="3 4">
    <name type="scientific">Pseudonocardia dioxanivorans (strain ATCC 55486 / DSM 44775 / JCM 13855 / CB1190)</name>
    <dbReference type="NCBI Taxonomy" id="675635"/>
    <lineage>
        <taxon>Bacteria</taxon>
        <taxon>Bacillati</taxon>
        <taxon>Actinomycetota</taxon>
        <taxon>Actinomycetes</taxon>
        <taxon>Pseudonocardiales</taxon>
        <taxon>Pseudonocardiaceae</taxon>
        <taxon>Pseudonocardia</taxon>
    </lineage>
</organism>
<feature type="compositionally biased region" description="Low complexity" evidence="1">
    <location>
        <begin position="61"/>
        <end position="70"/>
    </location>
</feature>
<accession>F4CXZ0</accession>
<dbReference type="Proteomes" id="UP000007809">
    <property type="component" value="Chromosome"/>
</dbReference>
<dbReference type="OrthoDB" id="3637822at2"/>
<dbReference type="EMBL" id="CP002593">
    <property type="protein sequence ID" value="AEA23875.1"/>
    <property type="molecule type" value="Genomic_DNA"/>
</dbReference>
<name>F4CXZ0_PSEUX</name>
<evidence type="ECO:0000256" key="2">
    <source>
        <dbReference type="SAM" id="SignalP"/>
    </source>
</evidence>
<sequence>MSLHRTARIAIGGLALAAAATIGASVPAFAADLVPAPGGLPGGIPGTGTIDPDGPAPAPTAPEIAPSAETHPSGDVLNRFSDVAPAGLPLSGLAQSVVGATKIIPGR</sequence>
<protein>
    <recommendedName>
        <fullName evidence="5">Secreted protein</fullName>
    </recommendedName>
</protein>
<dbReference type="HOGENOM" id="CLU_2207877_0_0_11"/>